<evidence type="ECO:0000256" key="1">
    <source>
        <dbReference type="ARBA" id="ARBA00022723"/>
    </source>
</evidence>
<reference evidence="4" key="2">
    <citation type="journal article" date="2021" name="PeerJ">
        <title>Extensive microbial diversity within the chicken gut microbiome revealed by metagenomics and culture.</title>
        <authorList>
            <person name="Gilroy R."/>
            <person name="Ravi A."/>
            <person name="Getino M."/>
            <person name="Pursley I."/>
            <person name="Horton D.L."/>
            <person name="Alikhan N.F."/>
            <person name="Baker D."/>
            <person name="Gharbi K."/>
            <person name="Hall N."/>
            <person name="Watson M."/>
            <person name="Adriaenssens E.M."/>
            <person name="Foster-Nyarko E."/>
            <person name="Jarju S."/>
            <person name="Secka A."/>
            <person name="Antonio M."/>
            <person name="Oren A."/>
            <person name="Chaudhuri R.R."/>
            <person name="La Ragione R."/>
            <person name="Hildebrand F."/>
            <person name="Pallen M.J."/>
        </authorList>
    </citation>
    <scope>NUCLEOTIDE SEQUENCE</scope>
    <source>
        <strain evidence="4">1063</strain>
    </source>
</reference>
<dbReference type="GO" id="GO:0046872">
    <property type="term" value="F:metal ion binding"/>
    <property type="evidence" value="ECO:0007669"/>
    <property type="project" value="UniProtKB-KW"/>
</dbReference>
<proteinExistence type="predicted"/>
<dbReference type="EMBL" id="DVMN01000055">
    <property type="protein sequence ID" value="HIU21219.1"/>
    <property type="molecule type" value="Genomic_DNA"/>
</dbReference>
<organism evidence="4 5">
    <name type="scientific">Candidatus Limadaptatus stercorigallinarum</name>
    <dbReference type="NCBI Taxonomy" id="2840845"/>
    <lineage>
        <taxon>Bacteria</taxon>
        <taxon>Bacillati</taxon>
        <taxon>Bacillota</taxon>
        <taxon>Clostridia</taxon>
        <taxon>Eubacteriales</taxon>
        <taxon>Candidatus Limadaptatus</taxon>
    </lineage>
</organism>
<evidence type="ECO:0000256" key="2">
    <source>
        <dbReference type="ARBA" id="ARBA00023239"/>
    </source>
</evidence>
<comment type="caution">
    <text evidence="4">The sequence shown here is derived from an EMBL/GenBank/DDBJ whole genome shotgun (WGS) entry which is preliminary data.</text>
</comment>
<keyword evidence="2" id="KW-0456">Lyase</keyword>
<accession>A0A9D1L188</accession>
<dbReference type="Proteomes" id="UP000824088">
    <property type="component" value="Unassembled WGS sequence"/>
</dbReference>
<evidence type="ECO:0000259" key="3">
    <source>
        <dbReference type="SMART" id="SM01007"/>
    </source>
</evidence>
<sequence length="415" mass="44854">MKNEQVYESLKKYAAMLAADGYIECGYIADKADDGLYITTPDANFADLGEEQVAFVTDKSVEELEGNFRAAAVLLICALKSKQDAGAAAIVDSKSILEFSAKRATLPPILEDMAQINGVSVRAAKQNTAAEVVNALSGARNSCFLPEAGAVVTGRTLAEVYTCALVLDKAANGYLLAEKKGGAQHLSAFEAWLENMVYKLKYSKKNQTSQKAAEEGKEVDTAEKPSAIDTDELKVVAQEIKDAGVKLLEENLVQGTWGNIAVRLNDKEMMATPSALDYVMLKPEQMAIVDMESMEWRGSNKPTSEKGVHAEILKMHPESKVTVHTHPFYGSILAAMRKPLEVPEKYRALLGDVVPVSKFAPSGTPWLVKNVAAAIGDAPACIIASHGVVVRGKDMDEAFAICRALEDACRDYLTE</sequence>
<dbReference type="GO" id="GO:0016832">
    <property type="term" value="F:aldehyde-lyase activity"/>
    <property type="evidence" value="ECO:0007669"/>
    <property type="project" value="TreeGrafter"/>
</dbReference>
<evidence type="ECO:0000313" key="4">
    <source>
        <dbReference type="EMBL" id="HIU21219.1"/>
    </source>
</evidence>
<dbReference type="SUPFAM" id="SSF53639">
    <property type="entry name" value="AraD/HMP-PK domain-like"/>
    <property type="match status" value="2"/>
</dbReference>
<dbReference type="InterPro" id="IPR036409">
    <property type="entry name" value="Aldolase_II/adducin_N_sf"/>
</dbReference>
<dbReference type="Gene3D" id="3.40.225.10">
    <property type="entry name" value="Class II aldolase/adducin N-terminal domain"/>
    <property type="match status" value="2"/>
</dbReference>
<dbReference type="SMART" id="SM01007">
    <property type="entry name" value="Aldolase_II"/>
    <property type="match status" value="1"/>
</dbReference>
<dbReference type="InterPro" id="IPR001303">
    <property type="entry name" value="Aldolase_II/adducin_N"/>
</dbReference>
<keyword evidence="1" id="KW-0479">Metal-binding</keyword>
<gene>
    <name evidence="4" type="ORF">IAD51_03130</name>
</gene>
<reference evidence="4" key="1">
    <citation type="submission" date="2020-10" db="EMBL/GenBank/DDBJ databases">
        <authorList>
            <person name="Gilroy R."/>
        </authorList>
    </citation>
    <scope>NUCLEOTIDE SEQUENCE</scope>
    <source>
        <strain evidence="4">1063</strain>
    </source>
</reference>
<dbReference type="Pfam" id="PF00596">
    <property type="entry name" value="Aldolase_II"/>
    <property type="match status" value="2"/>
</dbReference>
<dbReference type="InterPro" id="IPR050197">
    <property type="entry name" value="Aldolase_class_II_sugar_metab"/>
</dbReference>
<feature type="domain" description="Class II aldolase/adducin N-terminal" evidence="3">
    <location>
        <begin position="238"/>
        <end position="413"/>
    </location>
</feature>
<dbReference type="GO" id="GO:0019323">
    <property type="term" value="P:pentose catabolic process"/>
    <property type="evidence" value="ECO:0007669"/>
    <property type="project" value="TreeGrafter"/>
</dbReference>
<evidence type="ECO:0000313" key="5">
    <source>
        <dbReference type="Proteomes" id="UP000824088"/>
    </source>
</evidence>
<dbReference type="GO" id="GO:0005829">
    <property type="term" value="C:cytosol"/>
    <property type="evidence" value="ECO:0007669"/>
    <property type="project" value="TreeGrafter"/>
</dbReference>
<dbReference type="PANTHER" id="PTHR22789">
    <property type="entry name" value="FUCULOSE PHOSPHATE ALDOLASE"/>
    <property type="match status" value="1"/>
</dbReference>
<name>A0A9D1L188_9FIRM</name>
<dbReference type="AlphaFoldDB" id="A0A9D1L188"/>
<dbReference type="PANTHER" id="PTHR22789:SF0">
    <property type="entry name" value="3-OXO-TETRONATE 4-PHOSPHATE DECARBOXYLASE-RELATED"/>
    <property type="match status" value="1"/>
</dbReference>
<protein>
    <submittedName>
        <fullName evidence="4">Class II aldolase/adducin family protein</fullName>
    </submittedName>
</protein>